<dbReference type="Proteomes" id="UP001597116">
    <property type="component" value="Unassembled WGS sequence"/>
</dbReference>
<sequence>MTPGKSLPSQRIVESTGIPTYYFLLNYRNWGRTKDHARKCPLTGQDWLIEGATINDFIGFKCDESRLVSELSSGK</sequence>
<evidence type="ECO:0000313" key="1">
    <source>
        <dbReference type="EMBL" id="MFD1143005.1"/>
    </source>
</evidence>
<gene>
    <name evidence="1" type="ORF">ACFQ4C_17900</name>
</gene>
<dbReference type="InterPro" id="IPR016908">
    <property type="entry name" value="UCP029037"/>
</dbReference>
<accession>A0ABW3QH27</accession>
<proteinExistence type="predicted"/>
<comment type="caution">
    <text evidence="1">The sequence shown here is derived from an EMBL/GenBank/DDBJ whole genome shotgun (WGS) entry which is preliminary data.</text>
</comment>
<dbReference type="EMBL" id="JBHTLP010000011">
    <property type="protein sequence ID" value="MFD1143005.1"/>
    <property type="molecule type" value="Genomic_DNA"/>
</dbReference>
<dbReference type="Pfam" id="PF10071">
    <property type="entry name" value="DUF2310"/>
    <property type="match status" value="1"/>
</dbReference>
<evidence type="ECO:0000313" key="2">
    <source>
        <dbReference type="Proteomes" id="UP001597116"/>
    </source>
</evidence>
<dbReference type="RefSeq" id="WP_374761427.1">
    <property type="nucleotide sequence ID" value="NZ_CP110973.1"/>
</dbReference>
<reference evidence="2" key="1">
    <citation type="journal article" date="2019" name="Int. J. Syst. Evol. Microbiol.">
        <title>The Global Catalogue of Microorganisms (GCM) 10K type strain sequencing project: providing services to taxonomists for standard genome sequencing and annotation.</title>
        <authorList>
            <consortium name="The Broad Institute Genomics Platform"/>
            <consortium name="The Broad Institute Genome Sequencing Center for Infectious Disease"/>
            <person name="Wu L."/>
            <person name="Ma J."/>
        </authorList>
    </citation>
    <scope>NUCLEOTIDE SEQUENCE [LARGE SCALE GENOMIC DNA]</scope>
    <source>
        <strain evidence="2">CCUG 55608</strain>
    </source>
</reference>
<organism evidence="1 2">
    <name type="scientific">Larkinella insperata</name>
    <dbReference type="NCBI Taxonomy" id="332158"/>
    <lineage>
        <taxon>Bacteria</taxon>
        <taxon>Pseudomonadati</taxon>
        <taxon>Bacteroidota</taxon>
        <taxon>Cytophagia</taxon>
        <taxon>Cytophagales</taxon>
        <taxon>Spirosomataceae</taxon>
        <taxon>Larkinella</taxon>
    </lineage>
</organism>
<keyword evidence="2" id="KW-1185">Reference proteome</keyword>
<protein>
    <submittedName>
        <fullName evidence="1">DUF2310 family Zn-ribbon-containing protein</fullName>
    </submittedName>
</protein>
<name>A0ABW3QH27_9BACT</name>